<sequence>MSKRKEMVPLFAFAPLATAFHRGRYLIKRTKSELSLKISNLRHETPAATAITITRVCASELFRAAGLQAWAPPLGSYGGNSGVGVILSRRLRGHRLYELVEEEAPSPFTSASLLDLQIEGR</sequence>
<dbReference type="Gramene" id="rna-AYBTSS11_LOCUS22844">
    <property type="protein sequence ID" value="CAJ1970851.1"/>
    <property type="gene ID" value="gene-AYBTSS11_LOCUS22844"/>
</dbReference>
<dbReference type="AlphaFoldDB" id="A0AA86VMX9"/>
<accession>A0AA86VMX9</accession>
<gene>
    <name evidence="1" type="ORF">AYBTSS11_LOCUS22844</name>
</gene>
<proteinExistence type="predicted"/>
<reference evidence="1" key="1">
    <citation type="submission" date="2023-10" db="EMBL/GenBank/DDBJ databases">
        <authorList>
            <person name="Domelevo Entfellner J.-B."/>
        </authorList>
    </citation>
    <scope>NUCLEOTIDE SEQUENCE</scope>
</reference>
<organism evidence="1 2">
    <name type="scientific">Sphenostylis stenocarpa</name>
    <dbReference type="NCBI Taxonomy" id="92480"/>
    <lineage>
        <taxon>Eukaryota</taxon>
        <taxon>Viridiplantae</taxon>
        <taxon>Streptophyta</taxon>
        <taxon>Embryophyta</taxon>
        <taxon>Tracheophyta</taxon>
        <taxon>Spermatophyta</taxon>
        <taxon>Magnoliopsida</taxon>
        <taxon>eudicotyledons</taxon>
        <taxon>Gunneridae</taxon>
        <taxon>Pentapetalae</taxon>
        <taxon>rosids</taxon>
        <taxon>fabids</taxon>
        <taxon>Fabales</taxon>
        <taxon>Fabaceae</taxon>
        <taxon>Papilionoideae</taxon>
        <taxon>50 kb inversion clade</taxon>
        <taxon>NPAAA clade</taxon>
        <taxon>indigoferoid/millettioid clade</taxon>
        <taxon>Phaseoleae</taxon>
        <taxon>Sphenostylis</taxon>
    </lineage>
</organism>
<name>A0AA86VMX9_9FABA</name>
<keyword evidence="2" id="KW-1185">Reference proteome</keyword>
<evidence type="ECO:0000313" key="1">
    <source>
        <dbReference type="EMBL" id="CAJ1970851.1"/>
    </source>
</evidence>
<dbReference type="EMBL" id="OY731405">
    <property type="protein sequence ID" value="CAJ1970851.1"/>
    <property type="molecule type" value="Genomic_DNA"/>
</dbReference>
<evidence type="ECO:0000313" key="2">
    <source>
        <dbReference type="Proteomes" id="UP001189624"/>
    </source>
</evidence>
<protein>
    <submittedName>
        <fullName evidence="1">Uncharacterized protein</fullName>
    </submittedName>
</protein>
<dbReference type="Proteomes" id="UP001189624">
    <property type="component" value="Chromosome 8"/>
</dbReference>